<evidence type="ECO:0000313" key="3">
    <source>
        <dbReference type="Proteomes" id="UP000266841"/>
    </source>
</evidence>
<feature type="compositionally biased region" description="Basic and acidic residues" evidence="1">
    <location>
        <begin position="84"/>
        <end position="96"/>
    </location>
</feature>
<feature type="compositionally biased region" description="Polar residues" evidence="1">
    <location>
        <begin position="113"/>
        <end position="133"/>
    </location>
</feature>
<gene>
    <name evidence="2" type="ORF">THAOC_27216</name>
</gene>
<name>K0RJH0_THAOC</name>
<comment type="caution">
    <text evidence="2">The sequence shown here is derived from an EMBL/GenBank/DDBJ whole genome shotgun (WGS) entry which is preliminary data.</text>
</comment>
<protein>
    <submittedName>
        <fullName evidence="2">Uncharacterized protein</fullName>
    </submittedName>
</protein>
<keyword evidence="3" id="KW-1185">Reference proteome</keyword>
<evidence type="ECO:0000313" key="2">
    <source>
        <dbReference type="EMBL" id="EJK53365.1"/>
    </source>
</evidence>
<dbReference type="EMBL" id="AGNL01037919">
    <property type="protein sequence ID" value="EJK53365.1"/>
    <property type="molecule type" value="Genomic_DNA"/>
</dbReference>
<feature type="region of interest" description="Disordered" evidence="1">
    <location>
        <begin position="1"/>
        <end position="133"/>
    </location>
</feature>
<dbReference type="AlphaFoldDB" id="K0RJH0"/>
<sequence length="133" mass="14311">GGARGERRVVPRARAEGLRRGTPGGLDRRHREEERDDGPYAPPKRRQHPRGGAERGRRRRARRRGSDISERDDGGASSSSAAAEEGRPTPARDERLAGSAAVSPARVRRGKRTTATLTTAPSARTSGTRRAGA</sequence>
<proteinExistence type="predicted"/>
<reference evidence="2 3" key="1">
    <citation type="journal article" date="2012" name="Genome Biol.">
        <title>Genome and low-iron response of an oceanic diatom adapted to chronic iron limitation.</title>
        <authorList>
            <person name="Lommer M."/>
            <person name="Specht M."/>
            <person name="Roy A.S."/>
            <person name="Kraemer L."/>
            <person name="Andreson R."/>
            <person name="Gutowska M.A."/>
            <person name="Wolf J."/>
            <person name="Bergner S.V."/>
            <person name="Schilhabel M.B."/>
            <person name="Klostermeier U.C."/>
            <person name="Beiko R.G."/>
            <person name="Rosenstiel P."/>
            <person name="Hippler M."/>
            <person name="Laroche J."/>
        </authorList>
    </citation>
    <scope>NUCLEOTIDE SEQUENCE [LARGE SCALE GENOMIC DNA]</scope>
    <source>
        <strain evidence="2 3">CCMP1005</strain>
    </source>
</reference>
<organism evidence="2 3">
    <name type="scientific">Thalassiosira oceanica</name>
    <name type="common">Marine diatom</name>
    <dbReference type="NCBI Taxonomy" id="159749"/>
    <lineage>
        <taxon>Eukaryota</taxon>
        <taxon>Sar</taxon>
        <taxon>Stramenopiles</taxon>
        <taxon>Ochrophyta</taxon>
        <taxon>Bacillariophyta</taxon>
        <taxon>Coscinodiscophyceae</taxon>
        <taxon>Thalassiosirophycidae</taxon>
        <taxon>Thalassiosirales</taxon>
        <taxon>Thalassiosiraceae</taxon>
        <taxon>Thalassiosira</taxon>
    </lineage>
</organism>
<feature type="compositionally biased region" description="Basic and acidic residues" evidence="1">
    <location>
        <begin position="64"/>
        <end position="74"/>
    </location>
</feature>
<accession>K0RJH0</accession>
<feature type="compositionally biased region" description="Basic and acidic residues" evidence="1">
    <location>
        <begin position="1"/>
        <end position="19"/>
    </location>
</feature>
<evidence type="ECO:0000256" key="1">
    <source>
        <dbReference type="SAM" id="MobiDB-lite"/>
    </source>
</evidence>
<feature type="non-terminal residue" evidence="2">
    <location>
        <position position="1"/>
    </location>
</feature>
<dbReference type="Proteomes" id="UP000266841">
    <property type="component" value="Unassembled WGS sequence"/>
</dbReference>